<dbReference type="Proteomes" id="UP000242290">
    <property type="component" value="Segment"/>
</dbReference>
<name>O38019_9VIRU</name>
<gene>
    <name evidence="1" type="primary">ORF 48</name>
</gene>
<sequence length="318" mass="35479">MDWGNVDDGYDFDEDYDENIPVPYTNAHDASNGACSTGQNITPMWEELISKQCTVKKTTPKSKAKTKTPKVPVGQKRMSEFFVTTAIPPPKVVRAAVTLSEKAGIFSGHIPAMVASLDKLMVEIGDGILRQNFKVHPSWWGYCAHIESVPALEQLLRKVVRAPDAMFMLLFLQRPMSETKTWLLTMSPEWSPEEIAQLTTGISTACAIDSIAPSEVCWSSCGTVMVPHNLITLGGGRVRYEKEWWLFWKTTHVYMCNNLLDPFDEKKPVMVIVGCKKTRVPAGIIPCASTSDMGPIRALERNWADILLVESPNARYVL</sequence>
<evidence type="ECO:0000313" key="1">
    <source>
        <dbReference type="EMBL" id="AAC59318.1"/>
    </source>
</evidence>
<dbReference type="RefSeq" id="YP_009664612.1">
    <property type="nucleotide sequence ID" value="NC_043043.1"/>
</dbReference>
<dbReference type="GeneID" id="40524656"/>
<proteinExistence type="predicted"/>
<protein>
    <submittedName>
        <fullName evidence="1">ORF 48 protein</fullName>
    </submittedName>
</protein>
<keyword evidence="2" id="KW-1185">Reference proteome</keyword>
<organism evidence="1 2">
    <name type="scientific">Salmonid herpesvirus 1</name>
    <dbReference type="NCBI Taxonomy" id="67604"/>
    <lineage>
        <taxon>Viruses</taxon>
        <taxon>Duplodnaviria</taxon>
        <taxon>Heunggongvirae</taxon>
        <taxon>Peploviricota</taxon>
        <taxon>Herviviricetes</taxon>
        <taxon>Herpesvirales</taxon>
        <taxon>Alloherpesviridae</taxon>
        <taxon>Salmovirus</taxon>
        <taxon>Salmovirus salmonidallo1</taxon>
    </lineage>
</organism>
<evidence type="ECO:0000313" key="2">
    <source>
        <dbReference type="Proteomes" id="UP000242290"/>
    </source>
</evidence>
<reference evidence="1 2" key="1">
    <citation type="journal article" date="1998" name="J. Virol.">
        <title>The genome of salmonid herpesvirus 1.</title>
        <authorList>
            <person name="Davison A.J."/>
        </authorList>
    </citation>
    <scope>NUCLEOTIDE SEQUENCE [LARGE SCALE GENOMIC DNA]</scope>
    <source>
        <strain evidence="1 2">ATCC-VR-868</strain>
    </source>
</reference>
<accession>O38019</accession>
<dbReference type="EMBL" id="AF023673">
    <property type="protein sequence ID" value="AAC59318.1"/>
    <property type="molecule type" value="Genomic_DNA"/>
</dbReference>
<dbReference type="KEGG" id="vg:40524656"/>